<name>A0A179SFB7_9HYPH</name>
<dbReference type="STRING" id="427683.A5481_06085"/>
<organism evidence="1 2">
    <name type="scientific">Methylobacterium platani</name>
    <dbReference type="NCBI Taxonomy" id="427683"/>
    <lineage>
        <taxon>Bacteria</taxon>
        <taxon>Pseudomonadati</taxon>
        <taxon>Pseudomonadota</taxon>
        <taxon>Alphaproteobacteria</taxon>
        <taxon>Hyphomicrobiales</taxon>
        <taxon>Methylobacteriaceae</taxon>
        <taxon>Methylobacterium</taxon>
    </lineage>
</organism>
<dbReference type="Proteomes" id="UP000078316">
    <property type="component" value="Unassembled WGS sequence"/>
</dbReference>
<gene>
    <name evidence="1" type="ORF">A5481_06085</name>
</gene>
<evidence type="ECO:0000313" key="1">
    <source>
        <dbReference type="EMBL" id="OAS26285.1"/>
    </source>
</evidence>
<accession>A0A179SFB7</accession>
<sequence length="137" mass="15322">MKLSSLKINSAVLEQGRWVGNIPEMGSIRLKVRGLGNSDYRALMDRLIDSVPREERIRGLSPEKQDEFVATCLRDTVLEGWDGFQNEDGSPLPFDKELAGKMLLDPDFQRFNRAVQWAANVVSIESEADTTDAVGKP</sequence>
<reference evidence="1 2" key="1">
    <citation type="submission" date="2016-04" db="EMBL/GenBank/DDBJ databases">
        <authorList>
            <person name="Evans L.H."/>
            <person name="Alamgir A."/>
            <person name="Owens N."/>
            <person name="Weber N.D."/>
            <person name="Virtaneva K."/>
            <person name="Barbian K."/>
            <person name="Babar A."/>
            <person name="Rosenke K."/>
        </authorList>
    </citation>
    <scope>NUCLEOTIDE SEQUENCE [LARGE SCALE GENOMIC DNA]</scope>
    <source>
        <strain evidence="1 2">PMB02</strain>
    </source>
</reference>
<protein>
    <submittedName>
        <fullName evidence="1">Uncharacterized protein</fullName>
    </submittedName>
</protein>
<proteinExistence type="predicted"/>
<dbReference type="AlphaFoldDB" id="A0A179SFB7"/>
<evidence type="ECO:0000313" key="2">
    <source>
        <dbReference type="Proteomes" id="UP000078316"/>
    </source>
</evidence>
<dbReference type="EMBL" id="LWHQ01000011">
    <property type="protein sequence ID" value="OAS26285.1"/>
    <property type="molecule type" value="Genomic_DNA"/>
</dbReference>
<comment type="caution">
    <text evidence="1">The sequence shown here is derived from an EMBL/GenBank/DDBJ whole genome shotgun (WGS) entry which is preliminary data.</text>
</comment>
<dbReference type="RefSeq" id="WP_048432716.1">
    <property type="nucleotide sequence ID" value="NZ_LWHQ01000011.1"/>
</dbReference>
<dbReference type="OrthoDB" id="8266310at2"/>